<sequence length="339" mass="35897">MTVKAAKRKQRRPRGDRLTMDDLAVLAGVSKVTVSRALSDNDLVAPETRKKVQELAAKHGYKVNLHARNLRLQKSYTVAVVVEMTPSAERPMSDPYPLEILGGISQALASAGYNLLLTTGRGSREDQIHAADGAILLGQGMGDDAVRRVAESGAPFVVWGAPHPGQDYVVVGTDNEQGGALAAERLLALGRRRLVFLGDTAHAELAARLAGYRRAIEAGGARLVANLTCPFTFAGGFNAVESLLAKDAKPFDGLFCGSDLVAMGAIRSLTDHGLSVPGDVSVIGYDDTPMAANFVPPLTSIHQNWREGGILLGEKILALIDGQQPASEVMPASISIRSS</sequence>
<proteinExistence type="predicted"/>
<dbReference type="InterPro" id="IPR010982">
    <property type="entry name" value="Lambda_DNA-bd_dom_sf"/>
</dbReference>
<dbReference type="RefSeq" id="WP_211937929.1">
    <property type="nucleotide sequence ID" value="NZ_CP073078.1"/>
</dbReference>
<dbReference type="SUPFAM" id="SSF53822">
    <property type="entry name" value="Periplasmic binding protein-like I"/>
    <property type="match status" value="1"/>
</dbReference>
<accession>A0A975FZT4</accession>
<dbReference type="SUPFAM" id="SSF47413">
    <property type="entry name" value="lambda repressor-like DNA-binding domains"/>
    <property type="match status" value="1"/>
</dbReference>
<dbReference type="PROSITE" id="PS50932">
    <property type="entry name" value="HTH_LACI_2"/>
    <property type="match status" value="1"/>
</dbReference>
<dbReference type="Gene3D" id="3.40.50.2300">
    <property type="match status" value="2"/>
</dbReference>
<dbReference type="InterPro" id="IPR028082">
    <property type="entry name" value="Peripla_BP_I"/>
</dbReference>
<dbReference type="GO" id="GO:0003700">
    <property type="term" value="F:DNA-binding transcription factor activity"/>
    <property type="evidence" value="ECO:0007669"/>
    <property type="project" value="TreeGrafter"/>
</dbReference>
<dbReference type="Proteomes" id="UP000676409">
    <property type="component" value="Chromosome"/>
</dbReference>
<evidence type="ECO:0000256" key="1">
    <source>
        <dbReference type="ARBA" id="ARBA00023015"/>
    </source>
</evidence>
<dbReference type="AlphaFoldDB" id="A0A975FZT4"/>
<evidence type="ECO:0000259" key="4">
    <source>
        <dbReference type="PROSITE" id="PS50932"/>
    </source>
</evidence>
<keyword evidence="3" id="KW-0804">Transcription</keyword>
<evidence type="ECO:0000256" key="3">
    <source>
        <dbReference type="ARBA" id="ARBA00023163"/>
    </source>
</evidence>
<evidence type="ECO:0000313" key="5">
    <source>
        <dbReference type="EMBL" id="QUD87878.1"/>
    </source>
</evidence>
<dbReference type="EMBL" id="CP073078">
    <property type="protein sequence ID" value="QUD87878.1"/>
    <property type="molecule type" value="Genomic_DNA"/>
</dbReference>
<dbReference type="Gene3D" id="1.10.260.40">
    <property type="entry name" value="lambda repressor-like DNA-binding domains"/>
    <property type="match status" value="1"/>
</dbReference>
<dbReference type="InterPro" id="IPR000843">
    <property type="entry name" value="HTH_LacI"/>
</dbReference>
<dbReference type="Pfam" id="PF00356">
    <property type="entry name" value="LacI"/>
    <property type="match status" value="1"/>
</dbReference>
<dbReference type="PROSITE" id="PS00356">
    <property type="entry name" value="HTH_LACI_1"/>
    <property type="match status" value="1"/>
</dbReference>
<gene>
    <name evidence="5" type="ORF">KCG34_23020</name>
</gene>
<dbReference type="Pfam" id="PF13377">
    <property type="entry name" value="Peripla_BP_3"/>
    <property type="match status" value="1"/>
</dbReference>
<name>A0A975FZT4_9CAUL</name>
<protein>
    <submittedName>
        <fullName evidence="5">LacI family DNA-binding transcriptional regulator</fullName>
    </submittedName>
</protein>
<dbReference type="SMART" id="SM00354">
    <property type="entry name" value="HTH_LACI"/>
    <property type="match status" value="1"/>
</dbReference>
<evidence type="ECO:0000256" key="2">
    <source>
        <dbReference type="ARBA" id="ARBA00023125"/>
    </source>
</evidence>
<dbReference type="GO" id="GO:0000976">
    <property type="term" value="F:transcription cis-regulatory region binding"/>
    <property type="evidence" value="ECO:0007669"/>
    <property type="project" value="TreeGrafter"/>
</dbReference>
<dbReference type="InterPro" id="IPR046335">
    <property type="entry name" value="LacI/GalR-like_sensor"/>
</dbReference>
<keyword evidence="1" id="KW-0805">Transcription regulation</keyword>
<evidence type="ECO:0000313" key="6">
    <source>
        <dbReference type="Proteomes" id="UP000676409"/>
    </source>
</evidence>
<dbReference type="PANTHER" id="PTHR30146">
    <property type="entry name" value="LACI-RELATED TRANSCRIPTIONAL REPRESSOR"/>
    <property type="match status" value="1"/>
</dbReference>
<feature type="domain" description="HTH lacI-type" evidence="4">
    <location>
        <begin position="18"/>
        <end position="72"/>
    </location>
</feature>
<keyword evidence="2 5" id="KW-0238">DNA-binding</keyword>
<dbReference type="CDD" id="cd01392">
    <property type="entry name" value="HTH_LacI"/>
    <property type="match status" value="1"/>
</dbReference>
<keyword evidence="6" id="KW-1185">Reference proteome</keyword>
<dbReference type="PANTHER" id="PTHR30146:SF120">
    <property type="entry name" value="ALANINE RACEMASE"/>
    <property type="match status" value="1"/>
</dbReference>
<organism evidence="5 6">
    <name type="scientific">Phenylobacterium montanum</name>
    <dbReference type="NCBI Taxonomy" id="2823693"/>
    <lineage>
        <taxon>Bacteria</taxon>
        <taxon>Pseudomonadati</taxon>
        <taxon>Pseudomonadota</taxon>
        <taxon>Alphaproteobacteria</taxon>
        <taxon>Caulobacterales</taxon>
        <taxon>Caulobacteraceae</taxon>
        <taxon>Phenylobacterium</taxon>
    </lineage>
</organism>
<reference evidence="5" key="1">
    <citation type="submission" date="2021-04" db="EMBL/GenBank/DDBJ databases">
        <title>The complete genome sequence of Caulobacter sp. S6.</title>
        <authorList>
            <person name="Tang Y."/>
            <person name="Ouyang W."/>
            <person name="Liu Q."/>
            <person name="Huang B."/>
            <person name="Guo Z."/>
            <person name="Lei P."/>
        </authorList>
    </citation>
    <scope>NUCLEOTIDE SEQUENCE</scope>
    <source>
        <strain evidence="5">S6</strain>
    </source>
</reference>
<dbReference type="KEGG" id="caul:KCG34_23020"/>